<dbReference type="Gene3D" id="3.40.1160.10">
    <property type="entry name" value="Acetylglutamate kinase-like"/>
    <property type="match status" value="1"/>
</dbReference>
<dbReference type="GO" id="GO:0005829">
    <property type="term" value="C:cytosol"/>
    <property type="evidence" value="ECO:0007669"/>
    <property type="project" value="TreeGrafter"/>
</dbReference>
<dbReference type="CDD" id="cd04242">
    <property type="entry name" value="AAK_G5K_ProB"/>
    <property type="match status" value="1"/>
</dbReference>
<keyword evidence="5 8" id="KW-0547">Nucleotide-binding</keyword>
<dbReference type="EC" id="2.7.2.11" evidence="8"/>
<comment type="function">
    <text evidence="8">Catalyzes the transfer of a phosphate group to glutamate to form L-glutamate 5-phosphate.</text>
</comment>
<dbReference type="Pfam" id="PF01472">
    <property type="entry name" value="PUA"/>
    <property type="match status" value="1"/>
</dbReference>
<dbReference type="HOGENOM" id="CLU_025400_2_1_10"/>
<evidence type="ECO:0000256" key="8">
    <source>
        <dbReference type="HAMAP-Rule" id="MF_00456"/>
    </source>
</evidence>
<dbReference type="GO" id="GO:0003723">
    <property type="term" value="F:RNA binding"/>
    <property type="evidence" value="ECO:0007669"/>
    <property type="project" value="InterPro"/>
</dbReference>
<dbReference type="InterPro" id="IPR041739">
    <property type="entry name" value="G5K_ProB"/>
</dbReference>
<evidence type="ECO:0000313" key="11">
    <source>
        <dbReference type="Proteomes" id="UP000009011"/>
    </source>
</evidence>
<keyword evidence="2 8" id="KW-0028">Amino-acid biosynthesis</keyword>
<dbReference type="AlphaFoldDB" id="I6ZR32"/>
<dbReference type="SMART" id="SM00359">
    <property type="entry name" value="PUA"/>
    <property type="match status" value="1"/>
</dbReference>
<dbReference type="GO" id="GO:0005524">
    <property type="term" value="F:ATP binding"/>
    <property type="evidence" value="ECO:0007669"/>
    <property type="project" value="UniProtKB-KW"/>
</dbReference>
<dbReference type="NCBIfam" id="TIGR01027">
    <property type="entry name" value="proB"/>
    <property type="match status" value="1"/>
</dbReference>
<dbReference type="GO" id="GO:0004349">
    <property type="term" value="F:glutamate 5-kinase activity"/>
    <property type="evidence" value="ECO:0007669"/>
    <property type="project" value="UniProtKB-UniRule"/>
</dbReference>
<keyword evidence="7 8" id="KW-0067">ATP-binding</keyword>
<dbReference type="InterPro" id="IPR019797">
    <property type="entry name" value="Glutamate_5-kinase_CS"/>
</dbReference>
<dbReference type="eggNOG" id="COG0263">
    <property type="taxonomic scope" value="Bacteria"/>
</dbReference>
<organism evidence="10 11">
    <name type="scientific">Melioribacter roseus (strain DSM 23840 / JCM 17771 / VKM B-2668 / P3M-2)</name>
    <dbReference type="NCBI Taxonomy" id="1191523"/>
    <lineage>
        <taxon>Bacteria</taxon>
        <taxon>Pseudomonadati</taxon>
        <taxon>Ignavibacteriota</taxon>
        <taxon>Ignavibacteria</taxon>
        <taxon>Ignavibacteriales</taxon>
        <taxon>Melioribacteraceae</taxon>
        <taxon>Melioribacter</taxon>
    </lineage>
</organism>
<evidence type="ECO:0000313" key="10">
    <source>
        <dbReference type="EMBL" id="AFN74519.1"/>
    </source>
</evidence>
<dbReference type="Gene3D" id="2.30.130.10">
    <property type="entry name" value="PUA domain"/>
    <property type="match status" value="1"/>
</dbReference>
<dbReference type="InterPro" id="IPR005715">
    <property type="entry name" value="Glu_5kinase/COase_Synthase"/>
</dbReference>
<dbReference type="OrthoDB" id="9804434at2"/>
<evidence type="ECO:0000256" key="1">
    <source>
        <dbReference type="ARBA" id="ARBA00022490"/>
    </source>
</evidence>
<dbReference type="UniPathway" id="UPA00098">
    <property type="reaction ID" value="UER00359"/>
</dbReference>
<dbReference type="STRING" id="1191523.MROS_1282"/>
<dbReference type="EMBL" id="CP003557">
    <property type="protein sequence ID" value="AFN74519.1"/>
    <property type="molecule type" value="Genomic_DNA"/>
</dbReference>
<comment type="subcellular location">
    <subcellularLocation>
        <location evidence="8">Cytoplasm</location>
    </subcellularLocation>
</comment>
<dbReference type="SUPFAM" id="SSF53633">
    <property type="entry name" value="Carbamate kinase-like"/>
    <property type="match status" value="1"/>
</dbReference>
<dbReference type="PRINTS" id="PR00474">
    <property type="entry name" value="GLU5KINASE"/>
</dbReference>
<keyword evidence="11" id="KW-1185">Reference proteome</keyword>
<dbReference type="Pfam" id="PF00696">
    <property type="entry name" value="AA_kinase"/>
    <property type="match status" value="1"/>
</dbReference>
<dbReference type="InterPro" id="IPR002478">
    <property type="entry name" value="PUA"/>
</dbReference>
<protein>
    <recommendedName>
        <fullName evidence="8">Glutamate 5-kinase</fullName>
        <ecNumber evidence="8">2.7.2.11</ecNumber>
    </recommendedName>
    <alternativeName>
        <fullName evidence="8">Gamma-glutamyl kinase</fullName>
        <shortName evidence="8">GK</shortName>
    </alternativeName>
</protein>
<evidence type="ECO:0000256" key="4">
    <source>
        <dbReference type="ARBA" id="ARBA00022679"/>
    </source>
</evidence>
<feature type="binding site" evidence="8">
    <location>
        <begin position="172"/>
        <end position="173"/>
    </location>
    <ligand>
        <name>ATP</name>
        <dbReference type="ChEBI" id="CHEBI:30616"/>
    </ligand>
</feature>
<dbReference type="InterPro" id="IPR011529">
    <property type="entry name" value="Glu_5kinase"/>
</dbReference>
<dbReference type="InterPro" id="IPR015947">
    <property type="entry name" value="PUA-like_sf"/>
</dbReference>
<evidence type="ECO:0000256" key="6">
    <source>
        <dbReference type="ARBA" id="ARBA00022777"/>
    </source>
</evidence>
<dbReference type="InterPro" id="IPR036393">
    <property type="entry name" value="AceGlu_kinase-like_sf"/>
</dbReference>
<name>I6ZR32_MELRP</name>
<comment type="catalytic activity">
    <reaction evidence="8">
        <text>L-glutamate + ATP = L-glutamyl 5-phosphate + ADP</text>
        <dbReference type="Rhea" id="RHEA:14877"/>
        <dbReference type="ChEBI" id="CHEBI:29985"/>
        <dbReference type="ChEBI" id="CHEBI:30616"/>
        <dbReference type="ChEBI" id="CHEBI:58274"/>
        <dbReference type="ChEBI" id="CHEBI:456216"/>
        <dbReference type="EC" id="2.7.2.11"/>
    </reaction>
</comment>
<feature type="binding site" evidence="8">
    <location>
        <begin position="214"/>
        <end position="220"/>
    </location>
    <ligand>
        <name>ATP</name>
        <dbReference type="ChEBI" id="CHEBI:30616"/>
    </ligand>
</feature>
<dbReference type="GO" id="GO:0055129">
    <property type="term" value="P:L-proline biosynthetic process"/>
    <property type="evidence" value="ECO:0007669"/>
    <property type="project" value="UniProtKB-UniRule"/>
</dbReference>
<feature type="binding site" evidence="8">
    <location>
        <position position="15"/>
    </location>
    <ligand>
        <name>ATP</name>
        <dbReference type="ChEBI" id="CHEBI:30616"/>
    </ligand>
</feature>
<keyword evidence="6 8" id="KW-0418">Kinase</keyword>
<reference evidence="10 11" key="1">
    <citation type="journal article" date="2013" name="PLoS ONE">
        <title>Genomic analysis of Melioribacter roseus, facultatively anaerobic organotrophic bacterium representing a novel deep lineage within Bacteriodetes/Chlorobi group.</title>
        <authorList>
            <person name="Kadnikov V.V."/>
            <person name="Mardanov A.V."/>
            <person name="Podosokorskaya O.A."/>
            <person name="Gavrilov S.N."/>
            <person name="Kublanov I.V."/>
            <person name="Beletsky A.V."/>
            <person name="Bonch-Osmolovskaya E.A."/>
            <person name="Ravin N.V."/>
        </authorList>
    </citation>
    <scope>NUCLEOTIDE SEQUENCE [LARGE SCALE GENOMIC DNA]</scope>
    <source>
        <strain evidence="11">JCM 17771 / P3M-2</strain>
    </source>
</reference>
<comment type="pathway">
    <text evidence="8">Amino-acid biosynthesis; L-proline biosynthesis; L-glutamate 5-semialdehyde from L-glutamate: step 1/2.</text>
</comment>
<proteinExistence type="inferred from homology"/>
<feature type="binding site" evidence="8">
    <location>
        <position position="152"/>
    </location>
    <ligand>
        <name>substrate</name>
    </ligand>
</feature>
<dbReference type="InterPro" id="IPR036974">
    <property type="entry name" value="PUA_sf"/>
</dbReference>
<dbReference type="Proteomes" id="UP000009011">
    <property type="component" value="Chromosome"/>
</dbReference>
<evidence type="ECO:0000256" key="7">
    <source>
        <dbReference type="ARBA" id="ARBA00022840"/>
    </source>
</evidence>
<comment type="similarity">
    <text evidence="8">Belongs to the glutamate 5-kinase family.</text>
</comment>
<dbReference type="SUPFAM" id="SSF88697">
    <property type="entry name" value="PUA domain-like"/>
    <property type="match status" value="1"/>
</dbReference>
<dbReference type="PIRSF" id="PIRSF000729">
    <property type="entry name" value="GK"/>
    <property type="match status" value="1"/>
</dbReference>
<sequence>MSKLKLSGWKRAVIKVGSGIIAPEGKCSTRYLLPIAGFISESINSGKEIILVSSGAVAAGLTTQPALSKKNHRSIPEKQALAAIGQSILISLWSRFFDFPCSQILLTYDDIHNRRRFVNAKNTLNKLIELGTLPIINENDSVATEELKVGDNDNLAAYVAMLTEADLLIICSDIDGLYNADPKRKNDVKLISVVNKITDDIFSLAGKSKNPVATGGMKTKIEAAQKATNIGIDTIIINATKKEVFDDLAKGKVRGTLFKKATSPVNARKHWLLHALESKGKIYIDKGAENAILKKGASLLPSGITRFEGEFKQGDAVDIYKDGSNLLKPIAKGITQYNSSDLSKIKGRKSVEIEKLLGFVITEEVIHRDELIITETK</sequence>
<dbReference type="PANTHER" id="PTHR43654:SF1">
    <property type="entry name" value="ISOPENTENYL PHOSPHATE KINASE"/>
    <property type="match status" value="1"/>
</dbReference>
<evidence type="ECO:0000259" key="9">
    <source>
        <dbReference type="SMART" id="SM00359"/>
    </source>
</evidence>
<dbReference type="KEGG" id="mro:MROS_1282"/>
<dbReference type="RefSeq" id="WP_014855954.1">
    <property type="nucleotide sequence ID" value="NC_018178.1"/>
</dbReference>
<feature type="binding site" evidence="8">
    <location>
        <position position="140"/>
    </location>
    <ligand>
        <name>substrate</name>
    </ligand>
</feature>
<dbReference type="PROSITE" id="PS50890">
    <property type="entry name" value="PUA"/>
    <property type="match status" value="1"/>
</dbReference>
<dbReference type="PANTHER" id="PTHR43654">
    <property type="entry name" value="GLUTAMATE 5-KINASE"/>
    <property type="match status" value="1"/>
</dbReference>
<accession>I6ZR32</accession>
<dbReference type="HAMAP" id="MF_00456">
    <property type="entry name" value="ProB"/>
    <property type="match status" value="1"/>
</dbReference>
<dbReference type="CDD" id="cd21157">
    <property type="entry name" value="PUA_G5K"/>
    <property type="match status" value="1"/>
</dbReference>
<dbReference type="FunFam" id="3.40.1160.10:FF:000018">
    <property type="entry name" value="Glutamate 5-kinase"/>
    <property type="match status" value="1"/>
</dbReference>
<dbReference type="InterPro" id="IPR001057">
    <property type="entry name" value="Glu/AcGlu_kinase"/>
</dbReference>
<keyword evidence="4 8" id="KW-0808">Transferase</keyword>
<feature type="binding site" evidence="8">
    <location>
        <position position="54"/>
    </location>
    <ligand>
        <name>substrate</name>
    </ligand>
</feature>
<dbReference type="InterPro" id="IPR001048">
    <property type="entry name" value="Asp/Glu/Uridylate_kinase"/>
</dbReference>
<keyword evidence="3 8" id="KW-0641">Proline biosynthesis</keyword>
<evidence type="ECO:0000256" key="5">
    <source>
        <dbReference type="ARBA" id="ARBA00022741"/>
    </source>
</evidence>
<dbReference type="FunFam" id="2.30.130.10:FF:000007">
    <property type="entry name" value="Glutamate 5-kinase"/>
    <property type="match status" value="1"/>
</dbReference>
<keyword evidence="1 8" id="KW-0963">Cytoplasm</keyword>
<evidence type="ECO:0000256" key="3">
    <source>
        <dbReference type="ARBA" id="ARBA00022650"/>
    </source>
</evidence>
<dbReference type="PATRIC" id="fig|1191523.3.peg.1360"/>
<gene>
    <name evidence="8" type="primary">proB</name>
    <name evidence="10" type="ordered locus">MROS_1282</name>
</gene>
<feature type="domain" description="PUA" evidence="9">
    <location>
        <begin position="280"/>
        <end position="366"/>
    </location>
</feature>
<dbReference type="PROSITE" id="PS00902">
    <property type="entry name" value="GLUTAMATE_5_KINASE"/>
    <property type="match status" value="1"/>
</dbReference>
<evidence type="ECO:0000256" key="2">
    <source>
        <dbReference type="ARBA" id="ARBA00022605"/>
    </source>
</evidence>